<gene>
    <name evidence="2" type="ORF">SPHA_49193</name>
</gene>
<keyword evidence="3" id="KW-1185">Reference proteome</keyword>
<feature type="region of interest" description="Disordered" evidence="1">
    <location>
        <begin position="117"/>
        <end position="222"/>
    </location>
</feature>
<comment type="caution">
    <text evidence="2">The sequence shown here is derived from an EMBL/GenBank/DDBJ whole genome shotgun (WGS) entry which is preliminary data.</text>
</comment>
<name>A0A812D826_ACAPH</name>
<sequence>MMVGRFVGSAIMQKVPTGHRAGGLLDRCVHRDAGDRLHHRPRRHVVADPGRPVPLDHVSDHLHAGHSRPRPADRECFGPVDRRRSPAARWSRCMAGWPTIGVACGSRFLLTAVCDSTSCSTRSGDRSRPTPSRMKTRTDTRLYRLDTLSARQPPPSSSHVRIGTDASAGGDPRSGGDAGRVAAPAEKNAPTCPRCPRSASPHRPDRWRSGWRNNGRRSRQAL</sequence>
<organism evidence="2 3">
    <name type="scientific">Acanthosepion pharaonis</name>
    <name type="common">Pharaoh cuttlefish</name>
    <name type="synonym">Sepia pharaonis</name>
    <dbReference type="NCBI Taxonomy" id="158019"/>
    <lineage>
        <taxon>Eukaryota</taxon>
        <taxon>Metazoa</taxon>
        <taxon>Spiralia</taxon>
        <taxon>Lophotrochozoa</taxon>
        <taxon>Mollusca</taxon>
        <taxon>Cephalopoda</taxon>
        <taxon>Coleoidea</taxon>
        <taxon>Decapodiformes</taxon>
        <taxon>Sepiida</taxon>
        <taxon>Sepiina</taxon>
        <taxon>Sepiidae</taxon>
        <taxon>Acanthosepion</taxon>
    </lineage>
</organism>
<dbReference type="Proteomes" id="UP000597762">
    <property type="component" value="Unassembled WGS sequence"/>
</dbReference>
<evidence type="ECO:0000256" key="1">
    <source>
        <dbReference type="SAM" id="MobiDB-lite"/>
    </source>
</evidence>
<dbReference type="AlphaFoldDB" id="A0A812D826"/>
<dbReference type="EMBL" id="CAHIKZ030002790">
    <property type="protein sequence ID" value="CAE1292286.1"/>
    <property type="molecule type" value="Genomic_DNA"/>
</dbReference>
<accession>A0A812D826</accession>
<evidence type="ECO:0000313" key="3">
    <source>
        <dbReference type="Proteomes" id="UP000597762"/>
    </source>
</evidence>
<evidence type="ECO:0000313" key="2">
    <source>
        <dbReference type="EMBL" id="CAE1292286.1"/>
    </source>
</evidence>
<proteinExistence type="predicted"/>
<protein>
    <submittedName>
        <fullName evidence="2">Uncharacterized protein</fullName>
    </submittedName>
</protein>
<reference evidence="2" key="1">
    <citation type="submission" date="2021-01" db="EMBL/GenBank/DDBJ databases">
        <authorList>
            <person name="Li R."/>
            <person name="Bekaert M."/>
        </authorList>
    </citation>
    <scope>NUCLEOTIDE SEQUENCE</scope>
    <source>
        <strain evidence="2">Farmed</strain>
    </source>
</reference>